<evidence type="ECO:0000256" key="1">
    <source>
        <dbReference type="ARBA" id="ARBA00022603"/>
    </source>
</evidence>
<comment type="function">
    <text evidence="4">Methylates ribosomal protein uL3 on a specific glutamine residue.</text>
</comment>
<dbReference type="Pfam" id="PF05175">
    <property type="entry name" value="MTS"/>
    <property type="match status" value="1"/>
</dbReference>
<dbReference type="GO" id="GO:0005829">
    <property type="term" value="C:cytosol"/>
    <property type="evidence" value="ECO:0007669"/>
    <property type="project" value="TreeGrafter"/>
</dbReference>
<keyword evidence="2 4" id="KW-0808">Transferase</keyword>
<dbReference type="EMBL" id="NRSD01000022">
    <property type="protein sequence ID" value="MBK1646240.1"/>
    <property type="molecule type" value="Genomic_DNA"/>
</dbReference>
<keyword evidence="6" id="KW-0687">Ribonucleoprotein</keyword>
<keyword evidence="3 4" id="KW-0949">S-adenosyl-L-methionine</keyword>
<dbReference type="InterPro" id="IPR029063">
    <property type="entry name" value="SAM-dependent_MTases_sf"/>
</dbReference>
<dbReference type="GO" id="GO:0005840">
    <property type="term" value="C:ribosome"/>
    <property type="evidence" value="ECO:0007669"/>
    <property type="project" value="UniProtKB-KW"/>
</dbReference>
<sequence>MAEQPDGLITIQDFVRWGASRFNAAGVYCGHGTDNAVDEAAQLVLSAVHLDPDIPAAFRECRLTPSERVRVCELVEQRIAERIPTAYLTGRAWFAGMEFQVTPDVLVPRSPIAELVEAGFEPWVDGDVVGRVLDLCCGSGCIGIAAAAQMPDVDVDLVDLSAAALEVARGNVAFHQLEDRIRVIESDLFNDLPNERYDVIVSNPPYVATAEFDTLPPEYHREPAMGLRGGEDGLDLIVRILADAAAHLTDDGILILEVGSAAAELERRFPEVPFTWLEFERGGEGVVLITRQQLEEQQLTLLEEATAR</sequence>
<dbReference type="HAMAP" id="MF_02125">
    <property type="entry name" value="L3_methyltr_PrmB"/>
    <property type="match status" value="1"/>
</dbReference>
<dbReference type="Gene3D" id="3.40.50.150">
    <property type="entry name" value="Vaccinia Virus protein VP39"/>
    <property type="match status" value="1"/>
</dbReference>
<dbReference type="NCBIfam" id="TIGR00536">
    <property type="entry name" value="hemK_fam"/>
    <property type="match status" value="1"/>
</dbReference>
<reference evidence="6 7" key="1">
    <citation type="journal article" date="2020" name="Microorganisms">
        <title>Osmotic Adaptation and Compatible Solute Biosynthesis of Phototrophic Bacteria as Revealed from Genome Analyses.</title>
        <authorList>
            <person name="Imhoff J.F."/>
            <person name="Rahn T."/>
            <person name="Kunzel S."/>
            <person name="Keller A."/>
            <person name="Neulinger S.C."/>
        </authorList>
    </citation>
    <scope>NUCLEOTIDE SEQUENCE [LARGE SCALE GENOMIC DNA]</scope>
    <source>
        <strain evidence="6 7">DSM 21303</strain>
    </source>
</reference>
<dbReference type="GO" id="GO:0003676">
    <property type="term" value="F:nucleic acid binding"/>
    <property type="evidence" value="ECO:0007669"/>
    <property type="project" value="InterPro"/>
</dbReference>
<dbReference type="Proteomes" id="UP001138802">
    <property type="component" value="Unassembled WGS sequence"/>
</dbReference>
<dbReference type="SUPFAM" id="SSF53335">
    <property type="entry name" value="S-adenosyl-L-methionine-dependent methyltransferases"/>
    <property type="match status" value="1"/>
</dbReference>
<evidence type="ECO:0000256" key="3">
    <source>
        <dbReference type="ARBA" id="ARBA00022691"/>
    </source>
</evidence>
<dbReference type="InterPro" id="IPR007848">
    <property type="entry name" value="Small_mtfrase_dom"/>
</dbReference>
<evidence type="ECO:0000313" key="7">
    <source>
        <dbReference type="Proteomes" id="UP001138802"/>
    </source>
</evidence>
<accession>A0A9X0WKL7</accession>
<evidence type="ECO:0000256" key="4">
    <source>
        <dbReference type="HAMAP-Rule" id="MF_02125"/>
    </source>
</evidence>
<dbReference type="GO" id="GO:0036009">
    <property type="term" value="F:protein-glutamine N-methyltransferase activity"/>
    <property type="evidence" value="ECO:0007669"/>
    <property type="project" value="UniProtKB-UniRule"/>
</dbReference>
<comment type="caution">
    <text evidence="6">The sequence shown here is derived from an EMBL/GenBank/DDBJ whole genome shotgun (WGS) entry which is preliminary data.</text>
</comment>
<keyword evidence="1 4" id="KW-0489">Methyltransferase</keyword>
<comment type="similarity">
    <text evidence="4">Belongs to the protein N5-glutamine methyltransferase family. PrmB subfamily.</text>
</comment>
<evidence type="ECO:0000313" key="6">
    <source>
        <dbReference type="EMBL" id="MBK1646240.1"/>
    </source>
</evidence>
<dbReference type="CDD" id="cd02440">
    <property type="entry name" value="AdoMet_MTases"/>
    <property type="match status" value="1"/>
</dbReference>
<feature type="domain" description="Methyltransferase small" evidence="5">
    <location>
        <begin position="129"/>
        <end position="211"/>
    </location>
</feature>
<dbReference type="InterPro" id="IPR002052">
    <property type="entry name" value="DNA_methylase_N6_adenine_CS"/>
</dbReference>
<dbReference type="PANTHER" id="PTHR47806">
    <property type="entry name" value="50S RIBOSOMAL PROTEIN L3 GLUTAMINE METHYLTRANSFERASE"/>
    <property type="match status" value="1"/>
</dbReference>
<dbReference type="PANTHER" id="PTHR47806:SF1">
    <property type="entry name" value="RIBOSOMAL PROTEIN UL3 GLUTAMINE METHYLTRANSFERASE"/>
    <property type="match status" value="1"/>
</dbReference>
<dbReference type="InterPro" id="IPR017127">
    <property type="entry name" value="Ribosome_uL3_MTase"/>
</dbReference>
<dbReference type="EC" id="2.1.1.298" evidence="4"/>
<keyword evidence="6" id="KW-0689">Ribosomal protein</keyword>
<keyword evidence="7" id="KW-1185">Reference proteome</keyword>
<dbReference type="GO" id="GO:0032259">
    <property type="term" value="P:methylation"/>
    <property type="evidence" value="ECO:0007669"/>
    <property type="project" value="UniProtKB-KW"/>
</dbReference>
<organism evidence="6 7">
    <name type="scientific">Thiocapsa imhoffii</name>
    <dbReference type="NCBI Taxonomy" id="382777"/>
    <lineage>
        <taxon>Bacteria</taxon>
        <taxon>Pseudomonadati</taxon>
        <taxon>Pseudomonadota</taxon>
        <taxon>Gammaproteobacteria</taxon>
        <taxon>Chromatiales</taxon>
        <taxon>Chromatiaceae</taxon>
        <taxon>Thiocapsa</taxon>
    </lineage>
</organism>
<name>A0A9X0WKL7_9GAMM</name>
<dbReference type="PROSITE" id="PS00092">
    <property type="entry name" value="N6_MTASE"/>
    <property type="match status" value="1"/>
</dbReference>
<dbReference type="PIRSF" id="PIRSF037167">
    <property type="entry name" value="Mtase_YfcB_prd"/>
    <property type="match status" value="1"/>
</dbReference>
<dbReference type="RefSeq" id="WP_200389054.1">
    <property type="nucleotide sequence ID" value="NZ_NRSD01000022.1"/>
</dbReference>
<proteinExistence type="inferred from homology"/>
<dbReference type="NCBIfam" id="TIGR03533">
    <property type="entry name" value="L3_gln_methyl"/>
    <property type="match status" value="1"/>
</dbReference>
<evidence type="ECO:0000259" key="5">
    <source>
        <dbReference type="Pfam" id="PF05175"/>
    </source>
</evidence>
<gene>
    <name evidence="4" type="primary">prmB</name>
    <name evidence="6" type="ORF">CKO25_16615</name>
</gene>
<evidence type="ECO:0000256" key="2">
    <source>
        <dbReference type="ARBA" id="ARBA00022679"/>
    </source>
</evidence>
<dbReference type="AlphaFoldDB" id="A0A9X0WKL7"/>
<protein>
    <recommendedName>
        <fullName evidence="4">Ribosomal protein uL3 glutamine methyltransferase</fullName>
        <shortName evidence="4">uL3 MTase</shortName>
        <ecNumber evidence="4">2.1.1.298</ecNumber>
    </recommendedName>
    <alternativeName>
        <fullName evidence="4">N5-glutamine methyltransferase PrmB</fullName>
    </alternativeName>
</protein>
<dbReference type="Gene3D" id="1.10.8.10">
    <property type="entry name" value="DNA helicase RuvA subunit, C-terminal domain"/>
    <property type="match status" value="1"/>
</dbReference>
<comment type="catalytic activity">
    <reaction evidence="4">
        <text>L-glutaminyl-[ribosomal protein uL3] + S-adenosyl-L-methionine = N(5)-methyl-L-glutaminyl-[ribosomal protein uL3] + S-adenosyl-L-homocysteine + H(+)</text>
        <dbReference type="Rhea" id="RHEA:45020"/>
        <dbReference type="Rhea" id="RHEA-COMP:11063"/>
        <dbReference type="Rhea" id="RHEA-COMP:11064"/>
        <dbReference type="ChEBI" id="CHEBI:15378"/>
        <dbReference type="ChEBI" id="CHEBI:30011"/>
        <dbReference type="ChEBI" id="CHEBI:57856"/>
        <dbReference type="ChEBI" id="CHEBI:59789"/>
        <dbReference type="ChEBI" id="CHEBI:61891"/>
        <dbReference type="EC" id="2.1.1.298"/>
    </reaction>
</comment>
<dbReference type="InterPro" id="IPR004556">
    <property type="entry name" value="HemK-like"/>
</dbReference>